<dbReference type="EMBL" id="UYRT01013937">
    <property type="protein sequence ID" value="VDK53531.1"/>
    <property type="molecule type" value="Genomic_DNA"/>
</dbReference>
<name>A0A183DBP4_9BILA</name>
<evidence type="ECO:0000313" key="3">
    <source>
        <dbReference type="WBParaSite" id="GPUH_0000614301-mRNA-1"/>
    </source>
</evidence>
<dbReference type="WBParaSite" id="GPUH_0000614301-mRNA-1">
    <property type="protein sequence ID" value="GPUH_0000614301-mRNA-1"/>
    <property type="gene ID" value="GPUH_0000614301"/>
</dbReference>
<dbReference type="Proteomes" id="UP000271098">
    <property type="component" value="Unassembled WGS sequence"/>
</dbReference>
<evidence type="ECO:0000313" key="1">
    <source>
        <dbReference type="EMBL" id="VDK53531.1"/>
    </source>
</evidence>
<gene>
    <name evidence="1" type="ORF">GPUH_LOCUS6135</name>
</gene>
<keyword evidence="2" id="KW-1185">Reference proteome</keyword>
<sequence>MKTCRIAVDYELFVSLRESARNHKGNICEPIDVHGRLGVSIRCTFRILCAIHFFGPDGNESGKLVSSLLHGSVKFFIAT</sequence>
<proteinExistence type="predicted"/>
<reference evidence="3" key="1">
    <citation type="submission" date="2016-06" db="UniProtKB">
        <authorList>
            <consortium name="WormBaseParasite"/>
        </authorList>
    </citation>
    <scope>IDENTIFICATION</scope>
</reference>
<dbReference type="AlphaFoldDB" id="A0A183DBP4"/>
<evidence type="ECO:0000313" key="2">
    <source>
        <dbReference type="Proteomes" id="UP000271098"/>
    </source>
</evidence>
<reference evidence="1 2" key="2">
    <citation type="submission" date="2018-11" db="EMBL/GenBank/DDBJ databases">
        <authorList>
            <consortium name="Pathogen Informatics"/>
        </authorList>
    </citation>
    <scope>NUCLEOTIDE SEQUENCE [LARGE SCALE GENOMIC DNA]</scope>
</reference>
<organism evidence="3">
    <name type="scientific">Gongylonema pulchrum</name>
    <dbReference type="NCBI Taxonomy" id="637853"/>
    <lineage>
        <taxon>Eukaryota</taxon>
        <taxon>Metazoa</taxon>
        <taxon>Ecdysozoa</taxon>
        <taxon>Nematoda</taxon>
        <taxon>Chromadorea</taxon>
        <taxon>Rhabditida</taxon>
        <taxon>Spirurina</taxon>
        <taxon>Spiruromorpha</taxon>
        <taxon>Spiruroidea</taxon>
        <taxon>Gongylonematidae</taxon>
        <taxon>Gongylonema</taxon>
    </lineage>
</organism>
<protein>
    <submittedName>
        <fullName evidence="1 3">Uncharacterized protein</fullName>
    </submittedName>
</protein>
<accession>A0A183DBP4</accession>